<feature type="transmembrane region" description="Helical" evidence="5">
    <location>
        <begin position="171"/>
        <end position="192"/>
    </location>
</feature>
<reference evidence="6" key="1">
    <citation type="submission" date="2021-01" db="EMBL/GenBank/DDBJ databases">
        <title>Fulvivirga kasyanovii gen. nov., sp nov., a novel member of the phylum Bacteroidetes isolated from seawater in a mussel farm.</title>
        <authorList>
            <person name="Zhao L.-H."/>
            <person name="Wang Z.-J."/>
        </authorList>
    </citation>
    <scope>NUCLEOTIDE SEQUENCE</scope>
    <source>
        <strain evidence="6">2943</strain>
    </source>
</reference>
<keyword evidence="7" id="KW-1185">Reference proteome</keyword>
<proteinExistence type="predicted"/>
<dbReference type="GO" id="GO:0005886">
    <property type="term" value="C:plasma membrane"/>
    <property type="evidence" value="ECO:0007669"/>
    <property type="project" value="TreeGrafter"/>
</dbReference>
<comment type="subcellular location">
    <subcellularLocation>
        <location evidence="1">Membrane</location>
        <topology evidence="1">Multi-pass membrane protein</topology>
    </subcellularLocation>
</comment>
<name>A0A937F3M9_9BACT</name>
<evidence type="ECO:0000313" key="7">
    <source>
        <dbReference type="Proteomes" id="UP000659388"/>
    </source>
</evidence>
<evidence type="ECO:0000256" key="1">
    <source>
        <dbReference type="ARBA" id="ARBA00004141"/>
    </source>
</evidence>
<gene>
    <name evidence="6" type="ORF">JL102_06355</name>
</gene>
<feature type="transmembrane region" description="Helical" evidence="5">
    <location>
        <begin position="244"/>
        <end position="266"/>
    </location>
</feature>
<dbReference type="GO" id="GO:0015499">
    <property type="term" value="F:formate transmembrane transporter activity"/>
    <property type="evidence" value="ECO:0007669"/>
    <property type="project" value="TreeGrafter"/>
</dbReference>
<keyword evidence="4 5" id="KW-0472">Membrane</keyword>
<evidence type="ECO:0000256" key="4">
    <source>
        <dbReference type="ARBA" id="ARBA00023136"/>
    </source>
</evidence>
<feature type="transmembrane region" description="Helical" evidence="5">
    <location>
        <begin position="130"/>
        <end position="151"/>
    </location>
</feature>
<dbReference type="PANTHER" id="PTHR30520:SF2">
    <property type="entry name" value="INNER MEMBRANE PROTEIN YFDC"/>
    <property type="match status" value="1"/>
</dbReference>
<keyword evidence="2 5" id="KW-0812">Transmembrane</keyword>
<evidence type="ECO:0000256" key="2">
    <source>
        <dbReference type="ARBA" id="ARBA00022692"/>
    </source>
</evidence>
<dbReference type="Proteomes" id="UP000659388">
    <property type="component" value="Unassembled WGS sequence"/>
</dbReference>
<feature type="transmembrane region" description="Helical" evidence="5">
    <location>
        <begin position="44"/>
        <end position="67"/>
    </location>
</feature>
<feature type="transmembrane region" description="Helical" evidence="5">
    <location>
        <begin position="79"/>
        <end position="97"/>
    </location>
</feature>
<comment type="caution">
    <text evidence="6">The sequence shown here is derived from an EMBL/GenBank/DDBJ whole genome shotgun (WGS) entry which is preliminary data.</text>
</comment>
<evidence type="ECO:0000256" key="3">
    <source>
        <dbReference type="ARBA" id="ARBA00022989"/>
    </source>
</evidence>
<evidence type="ECO:0000256" key="5">
    <source>
        <dbReference type="SAM" id="Phobius"/>
    </source>
</evidence>
<keyword evidence="3 5" id="KW-1133">Transmembrane helix</keyword>
<dbReference type="Pfam" id="PF01226">
    <property type="entry name" value="Form_Nir_trans"/>
    <property type="match status" value="1"/>
</dbReference>
<dbReference type="Gene3D" id="1.20.1080.10">
    <property type="entry name" value="Glycerol uptake facilitator protein"/>
    <property type="match status" value="1"/>
</dbReference>
<dbReference type="AlphaFoldDB" id="A0A937F3M9"/>
<dbReference type="EMBL" id="JAESIY010000003">
    <property type="protein sequence ID" value="MBL3655742.1"/>
    <property type="molecule type" value="Genomic_DNA"/>
</dbReference>
<accession>A0A937F3M9</accession>
<dbReference type="InterPro" id="IPR000292">
    <property type="entry name" value="For/NO2_transpt"/>
</dbReference>
<dbReference type="RefSeq" id="WP_202243426.1">
    <property type="nucleotide sequence ID" value="NZ_JAESIY010000003.1"/>
</dbReference>
<organism evidence="6 7">
    <name type="scientific">Fulvivirga sediminis</name>
    <dbReference type="NCBI Taxonomy" id="2803949"/>
    <lineage>
        <taxon>Bacteria</taxon>
        <taxon>Pseudomonadati</taxon>
        <taxon>Bacteroidota</taxon>
        <taxon>Cytophagia</taxon>
        <taxon>Cytophagales</taxon>
        <taxon>Fulvivirgaceae</taxon>
        <taxon>Fulvivirga</taxon>
    </lineage>
</organism>
<protein>
    <submittedName>
        <fullName evidence="6">Formate/nitrite transporter family protein</fullName>
    </submittedName>
</protein>
<dbReference type="PANTHER" id="PTHR30520">
    <property type="entry name" value="FORMATE TRANSPORTER-RELATED"/>
    <property type="match status" value="1"/>
</dbReference>
<evidence type="ECO:0000313" key="6">
    <source>
        <dbReference type="EMBL" id="MBL3655742.1"/>
    </source>
</evidence>
<dbReference type="InterPro" id="IPR023271">
    <property type="entry name" value="Aquaporin-like"/>
</dbReference>
<sequence>MGIFNFFKPKPQKVEDVSNEPKSIYHIFQEQIDTGMAEHKRSPLGLFVSAFAAGLEVGFTLFLAGIMYTLLHDHVSEDAMHLILSISYPIGFIFVVIGRSELFTEHTTLAVIPVLQGATNLRSLLKLWGVIYLGNLLGGYIMAFILAYLGPDMGIISQEAFYHLAHKLTKYDWVIILGSSILAGWLMGQLSWLVTSSQETISRVIMVILVTALIGVGGLHHSIVGSIEVLAGVLVSDKLSMMDYLHFQFFTTIGNIIGGVVFVSIIKFSAIKLSFKGNKENISDKEKAK</sequence>
<feature type="transmembrane region" description="Helical" evidence="5">
    <location>
        <begin position="204"/>
        <end position="224"/>
    </location>
</feature>